<dbReference type="AlphaFoldDB" id="A0A1L7WYL3"/>
<gene>
    <name evidence="1" type="ORF">PAC_07753</name>
</gene>
<dbReference type="Pfam" id="PF01812">
    <property type="entry name" value="5-FTHF_cyc-lig"/>
    <property type="match status" value="1"/>
</dbReference>
<dbReference type="Gene3D" id="3.40.50.10420">
    <property type="entry name" value="NagB/RpiA/CoA transferase-like"/>
    <property type="match status" value="1"/>
</dbReference>
<dbReference type="STRING" id="576137.A0A1L7WYL3"/>
<dbReference type="Proteomes" id="UP000184330">
    <property type="component" value="Unassembled WGS sequence"/>
</dbReference>
<reference evidence="1 2" key="1">
    <citation type="submission" date="2016-03" db="EMBL/GenBank/DDBJ databases">
        <authorList>
            <person name="Ploux O."/>
        </authorList>
    </citation>
    <scope>NUCLEOTIDE SEQUENCE [LARGE SCALE GENOMIC DNA]</scope>
    <source>
        <strain evidence="1 2">UAMH 11012</strain>
    </source>
</reference>
<dbReference type="GO" id="GO:0005737">
    <property type="term" value="C:cytoplasm"/>
    <property type="evidence" value="ECO:0007669"/>
    <property type="project" value="TreeGrafter"/>
</dbReference>
<dbReference type="SUPFAM" id="SSF100950">
    <property type="entry name" value="NagB/RpiA/CoA transferase-like"/>
    <property type="match status" value="1"/>
</dbReference>
<dbReference type="PANTHER" id="PTHR13017:SF0">
    <property type="entry name" value="METHENYLTETRAHYDROFOLATE SYNTHASE DOMAIN-CONTAINING PROTEIN"/>
    <property type="match status" value="1"/>
</dbReference>
<organism evidence="1 2">
    <name type="scientific">Phialocephala subalpina</name>
    <dbReference type="NCBI Taxonomy" id="576137"/>
    <lineage>
        <taxon>Eukaryota</taxon>
        <taxon>Fungi</taxon>
        <taxon>Dikarya</taxon>
        <taxon>Ascomycota</taxon>
        <taxon>Pezizomycotina</taxon>
        <taxon>Leotiomycetes</taxon>
        <taxon>Helotiales</taxon>
        <taxon>Mollisiaceae</taxon>
        <taxon>Phialocephala</taxon>
        <taxon>Phialocephala fortinii species complex</taxon>
    </lineage>
</organism>
<evidence type="ECO:0000313" key="1">
    <source>
        <dbReference type="EMBL" id="CZR57864.1"/>
    </source>
</evidence>
<keyword evidence="2" id="KW-1185">Reference proteome</keyword>
<dbReference type="InterPro" id="IPR002698">
    <property type="entry name" value="FTHF_cligase"/>
</dbReference>
<dbReference type="InterPro" id="IPR024185">
    <property type="entry name" value="FTHF_cligase-like_sf"/>
</dbReference>
<dbReference type="InterPro" id="IPR037171">
    <property type="entry name" value="NagB/RpiA_transferase-like"/>
</dbReference>
<evidence type="ECO:0008006" key="3">
    <source>
        <dbReference type="Google" id="ProtNLM"/>
    </source>
</evidence>
<protein>
    <recommendedName>
        <fullName evidence="3">5-formyltetrahydrofolate cyclo-ligase</fullName>
    </recommendedName>
</protein>
<dbReference type="EMBL" id="FJOG01000010">
    <property type="protein sequence ID" value="CZR57864.1"/>
    <property type="molecule type" value="Genomic_DNA"/>
</dbReference>
<proteinExistence type="predicted"/>
<dbReference type="PANTHER" id="PTHR13017">
    <property type="entry name" value="5-FORMYLTETRAHYDROFOLATE CYCLO-LIGASE-RELATED"/>
    <property type="match status" value="1"/>
</dbReference>
<name>A0A1L7WYL3_9HELO</name>
<evidence type="ECO:0000313" key="2">
    <source>
        <dbReference type="Proteomes" id="UP000184330"/>
    </source>
</evidence>
<sequence>MTISQAESHKHLIRTKVWSQLRKVALPDSRFHHDYSSFIADFEGSSAATDLLVSLPAYKNADLLFIAPDNCIQALRYRALKDGKTVLVTTYGIRRGFWILDPNEIHESKWEMASMLDGMERIGRHIALAEITKLPMDIGLMVTGTGAINYKGLRFGKGHGFFDLEWAILYTIGKVNKKTKTIAVVHECQVLDEELRGEVWDTGCDFVVTNKKIIEVEDASKPNCGILWDKLEEGMLEDIEPLRELRSMKK</sequence>
<accession>A0A1L7WYL3</accession>
<dbReference type="OrthoDB" id="433414at2759"/>